<reference evidence="1" key="1">
    <citation type="journal article" date="2021" name="PeerJ">
        <title>Extensive microbial diversity within the chicken gut microbiome revealed by metagenomics and culture.</title>
        <authorList>
            <person name="Gilroy R."/>
            <person name="Ravi A."/>
            <person name="Getino M."/>
            <person name="Pursley I."/>
            <person name="Horton D.L."/>
            <person name="Alikhan N.F."/>
            <person name="Baker D."/>
            <person name="Gharbi K."/>
            <person name="Hall N."/>
            <person name="Watson M."/>
            <person name="Adriaenssens E.M."/>
            <person name="Foster-Nyarko E."/>
            <person name="Jarju S."/>
            <person name="Secka A."/>
            <person name="Antonio M."/>
            <person name="Oren A."/>
            <person name="Chaudhuri R.R."/>
            <person name="La Ragione R."/>
            <person name="Hildebrand F."/>
            <person name="Pallen M.J."/>
        </authorList>
    </citation>
    <scope>NUCLEOTIDE SEQUENCE</scope>
    <source>
        <strain evidence="1">CHK189-11263</strain>
    </source>
</reference>
<proteinExistence type="predicted"/>
<accession>A0A9D2ME42</accession>
<sequence length="80" mass="8612">MQNRAESAPRYSLGDLKDLLTRVNCGADLVLAVQEAMTLSGSSAADYGGALYGVYWYLTDACERLETAIDTMMQKEGAAV</sequence>
<evidence type="ECO:0000313" key="1">
    <source>
        <dbReference type="EMBL" id="HJB57933.1"/>
    </source>
</evidence>
<reference evidence="1" key="2">
    <citation type="submission" date="2021-04" db="EMBL/GenBank/DDBJ databases">
        <authorList>
            <person name="Gilroy R."/>
        </authorList>
    </citation>
    <scope>NUCLEOTIDE SEQUENCE</scope>
    <source>
        <strain evidence="1">CHK189-11263</strain>
    </source>
</reference>
<organism evidence="1 2">
    <name type="scientific">Candidatus Flavonifractor intestinipullorum</name>
    <dbReference type="NCBI Taxonomy" id="2838587"/>
    <lineage>
        <taxon>Bacteria</taxon>
        <taxon>Bacillati</taxon>
        <taxon>Bacillota</taxon>
        <taxon>Clostridia</taxon>
        <taxon>Eubacteriales</taxon>
        <taxon>Oscillospiraceae</taxon>
        <taxon>Flavonifractor</taxon>
    </lineage>
</organism>
<dbReference type="AlphaFoldDB" id="A0A9D2ME42"/>
<dbReference type="Proteomes" id="UP000824208">
    <property type="component" value="Unassembled WGS sequence"/>
</dbReference>
<dbReference type="EMBL" id="DWYC01000088">
    <property type="protein sequence ID" value="HJB57933.1"/>
    <property type="molecule type" value="Genomic_DNA"/>
</dbReference>
<gene>
    <name evidence="1" type="ORF">H9714_10320</name>
</gene>
<name>A0A9D2ME42_9FIRM</name>
<protein>
    <submittedName>
        <fullName evidence="1">Uncharacterized protein</fullName>
    </submittedName>
</protein>
<evidence type="ECO:0000313" key="2">
    <source>
        <dbReference type="Proteomes" id="UP000824208"/>
    </source>
</evidence>
<comment type="caution">
    <text evidence="1">The sequence shown here is derived from an EMBL/GenBank/DDBJ whole genome shotgun (WGS) entry which is preliminary data.</text>
</comment>